<keyword evidence="2" id="KW-0812">Transmembrane</keyword>
<evidence type="ECO:0000313" key="4">
    <source>
        <dbReference type="Proteomes" id="UP000799291"/>
    </source>
</evidence>
<organism evidence="3 4">
    <name type="scientific">Lentithecium fluviatile CBS 122367</name>
    <dbReference type="NCBI Taxonomy" id="1168545"/>
    <lineage>
        <taxon>Eukaryota</taxon>
        <taxon>Fungi</taxon>
        <taxon>Dikarya</taxon>
        <taxon>Ascomycota</taxon>
        <taxon>Pezizomycotina</taxon>
        <taxon>Dothideomycetes</taxon>
        <taxon>Pleosporomycetidae</taxon>
        <taxon>Pleosporales</taxon>
        <taxon>Massarineae</taxon>
        <taxon>Lentitheciaceae</taxon>
        <taxon>Lentithecium</taxon>
    </lineage>
</organism>
<keyword evidence="4" id="KW-1185">Reference proteome</keyword>
<feature type="region of interest" description="Disordered" evidence="1">
    <location>
        <begin position="44"/>
        <end position="63"/>
    </location>
</feature>
<gene>
    <name evidence="3" type="ORF">K458DRAFT_436102</name>
</gene>
<proteinExistence type="predicted"/>
<name>A0A6G1IJN9_9PLEO</name>
<feature type="region of interest" description="Disordered" evidence="1">
    <location>
        <begin position="173"/>
        <end position="202"/>
    </location>
</feature>
<reference evidence="3" key="1">
    <citation type="journal article" date="2020" name="Stud. Mycol.">
        <title>101 Dothideomycetes genomes: a test case for predicting lifestyles and emergence of pathogens.</title>
        <authorList>
            <person name="Haridas S."/>
            <person name="Albert R."/>
            <person name="Binder M."/>
            <person name="Bloem J."/>
            <person name="Labutti K."/>
            <person name="Salamov A."/>
            <person name="Andreopoulos B."/>
            <person name="Baker S."/>
            <person name="Barry K."/>
            <person name="Bills G."/>
            <person name="Bluhm B."/>
            <person name="Cannon C."/>
            <person name="Castanera R."/>
            <person name="Culley D."/>
            <person name="Daum C."/>
            <person name="Ezra D."/>
            <person name="Gonzalez J."/>
            <person name="Henrissat B."/>
            <person name="Kuo A."/>
            <person name="Liang C."/>
            <person name="Lipzen A."/>
            <person name="Lutzoni F."/>
            <person name="Magnuson J."/>
            <person name="Mondo S."/>
            <person name="Nolan M."/>
            <person name="Ohm R."/>
            <person name="Pangilinan J."/>
            <person name="Park H.-J."/>
            <person name="Ramirez L."/>
            <person name="Alfaro M."/>
            <person name="Sun H."/>
            <person name="Tritt A."/>
            <person name="Yoshinaga Y."/>
            <person name="Zwiers L.-H."/>
            <person name="Turgeon B."/>
            <person name="Goodwin S."/>
            <person name="Spatafora J."/>
            <person name="Crous P."/>
            <person name="Grigoriev I."/>
        </authorList>
    </citation>
    <scope>NUCLEOTIDE SEQUENCE</scope>
    <source>
        <strain evidence="3">CBS 122367</strain>
    </source>
</reference>
<feature type="region of interest" description="Disordered" evidence="1">
    <location>
        <begin position="308"/>
        <end position="328"/>
    </location>
</feature>
<feature type="compositionally biased region" description="Basic and acidic residues" evidence="1">
    <location>
        <begin position="173"/>
        <end position="184"/>
    </location>
</feature>
<feature type="transmembrane region" description="Helical" evidence="2">
    <location>
        <begin position="85"/>
        <end position="103"/>
    </location>
</feature>
<evidence type="ECO:0000313" key="3">
    <source>
        <dbReference type="EMBL" id="KAF2678203.1"/>
    </source>
</evidence>
<keyword evidence="2" id="KW-0472">Membrane</keyword>
<dbReference type="Proteomes" id="UP000799291">
    <property type="component" value="Unassembled WGS sequence"/>
</dbReference>
<feature type="compositionally biased region" description="Basic and acidic residues" evidence="1">
    <location>
        <begin position="317"/>
        <end position="328"/>
    </location>
</feature>
<evidence type="ECO:0000256" key="1">
    <source>
        <dbReference type="SAM" id="MobiDB-lite"/>
    </source>
</evidence>
<sequence length="328" mass="36875">MPLFKNISAPAPPDSILYTKPTDSHNKRCLCCFLSQHIQRLHDKYSPPAPKPSSTLSEEEKTAFKKAQKKKDEEYWALRHKIRRWALLMAGTAIAALTVVYVVRFGGWVKRRERSIKKEFGDEQDKGAKWAVRKDSMLRFALMILFSSPCACFLGFLIATGYYWKDKRDRKAKRAQEKNAEDAQKAQGAAVNPFAPSNPDPDPKLIDMKYDDLQRLQKVEVVIGSTSIDAPAQARVKDQDGREQGWTASVASWWSGAIAVYWAGYDGRGIRKMNWEKDVELQETGEQAHGHFEEQELKVGLGIDLSGGGGGLGGGMSKRERPVTEWPS</sequence>
<dbReference type="EMBL" id="MU005614">
    <property type="protein sequence ID" value="KAF2678203.1"/>
    <property type="molecule type" value="Genomic_DNA"/>
</dbReference>
<protein>
    <submittedName>
        <fullName evidence="3">Uncharacterized protein</fullName>
    </submittedName>
</protein>
<evidence type="ECO:0000256" key="2">
    <source>
        <dbReference type="SAM" id="Phobius"/>
    </source>
</evidence>
<keyword evidence="2" id="KW-1133">Transmembrane helix</keyword>
<accession>A0A6G1IJN9</accession>
<feature type="transmembrane region" description="Helical" evidence="2">
    <location>
        <begin position="140"/>
        <end position="164"/>
    </location>
</feature>
<dbReference type="AlphaFoldDB" id="A0A6G1IJN9"/>